<reference evidence="6 7" key="1">
    <citation type="journal article" date="2018" name="Mol. Biol. Evol.">
        <title>Broad Genomic Sampling Reveals a Smut Pathogenic Ancestry of the Fungal Clade Ustilaginomycotina.</title>
        <authorList>
            <person name="Kijpornyongpan T."/>
            <person name="Mondo S.J."/>
            <person name="Barry K."/>
            <person name="Sandor L."/>
            <person name="Lee J."/>
            <person name="Lipzen A."/>
            <person name="Pangilinan J."/>
            <person name="LaButti K."/>
            <person name="Hainaut M."/>
            <person name="Henrissat B."/>
            <person name="Grigoriev I.V."/>
            <person name="Spatafora J.W."/>
            <person name="Aime M.C."/>
        </authorList>
    </citation>
    <scope>NUCLEOTIDE SEQUENCE [LARGE SCALE GENOMIC DNA]</scope>
    <source>
        <strain evidence="6 7">MCA 4186</strain>
    </source>
</reference>
<dbReference type="STRING" id="58919.A0A316Z0I8"/>
<feature type="domain" description="Pre-mRNA processing factor 4 (PRP4)-like" evidence="5">
    <location>
        <begin position="59"/>
        <end position="107"/>
    </location>
</feature>
<dbReference type="PANTHER" id="PTHR19846:SF0">
    <property type="entry name" value="PRE-MRNA PROCESSING FACTOR 4"/>
    <property type="match status" value="1"/>
</dbReference>
<evidence type="ECO:0000313" key="6">
    <source>
        <dbReference type="EMBL" id="PWN94816.1"/>
    </source>
</evidence>
<dbReference type="GeneID" id="37271121"/>
<dbReference type="InterPro" id="IPR036322">
    <property type="entry name" value="WD40_repeat_dom_sf"/>
</dbReference>
<dbReference type="PROSITE" id="PS50294">
    <property type="entry name" value="WD_REPEATS_REGION"/>
    <property type="match status" value="5"/>
</dbReference>
<dbReference type="InterPro" id="IPR014906">
    <property type="entry name" value="PRP4-like"/>
</dbReference>
<feature type="compositionally biased region" description="Basic and acidic residues" evidence="4">
    <location>
        <begin position="93"/>
        <end position="102"/>
    </location>
</feature>
<evidence type="ECO:0000256" key="2">
    <source>
        <dbReference type="ARBA" id="ARBA00022737"/>
    </source>
</evidence>
<evidence type="ECO:0000313" key="7">
    <source>
        <dbReference type="Proteomes" id="UP000245946"/>
    </source>
</evidence>
<gene>
    <name evidence="6" type="ORF">FA09DRAFT_332719</name>
</gene>
<dbReference type="SMART" id="SM00320">
    <property type="entry name" value="WD40"/>
    <property type="match status" value="7"/>
</dbReference>
<dbReference type="EMBL" id="KZ819309">
    <property type="protein sequence ID" value="PWN94816.1"/>
    <property type="molecule type" value="Genomic_DNA"/>
</dbReference>
<feature type="region of interest" description="Disordered" evidence="4">
    <location>
        <begin position="431"/>
        <end position="461"/>
    </location>
</feature>
<protein>
    <submittedName>
        <fullName evidence="6">WD40 repeat-like protein</fullName>
    </submittedName>
</protein>
<dbReference type="PRINTS" id="PR00320">
    <property type="entry name" value="GPROTEINBRPT"/>
</dbReference>
<feature type="compositionally biased region" description="Basic and acidic residues" evidence="4">
    <location>
        <begin position="436"/>
        <end position="453"/>
    </location>
</feature>
<evidence type="ECO:0000256" key="3">
    <source>
        <dbReference type="PROSITE-ProRule" id="PRU00221"/>
    </source>
</evidence>
<dbReference type="Pfam" id="PF00400">
    <property type="entry name" value="WD40"/>
    <property type="match status" value="7"/>
</dbReference>
<dbReference type="Gene3D" id="2.130.10.10">
    <property type="entry name" value="YVTN repeat-like/Quinoprotein amine dehydrogenase"/>
    <property type="match status" value="3"/>
</dbReference>
<dbReference type="PROSITE" id="PS00678">
    <property type="entry name" value="WD_REPEATS_1"/>
    <property type="match status" value="2"/>
</dbReference>
<keyword evidence="7" id="KW-1185">Reference proteome</keyword>
<feature type="region of interest" description="Disordered" evidence="4">
    <location>
        <begin position="93"/>
        <end position="126"/>
    </location>
</feature>
<dbReference type="InterPro" id="IPR036285">
    <property type="entry name" value="PRP4-like_sf"/>
</dbReference>
<dbReference type="InterPro" id="IPR001680">
    <property type="entry name" value="WD40_rpt"/>
</dbReference>
<dbReference type="RefSeq" id="XP_025595095.1">
    <property type="nucleotide sequence ID" value="XM_025743577.1"/>
</dbReference>
<evidence type="ECO:0000256" key="1">
    <source>
        <dbReference type="ARBA" id="ARBA00022574"/>
    </source>
</evidence>
<dbReference type="Pfam" id="PF08799">
    <property type="entry name" value="PRP4"/>
    <property type="match status" value="1"/>
</dbReference>
<feature type="repeat" description="WD" evidence="3">
    <location>
        <begin position="326"/>
        <end position="367"/>
    </location>
</feature>
<dbReference type="Gene3D" id="4.10.280.110">
    <property type="entry name" value="Pre-mRNA processing factor 4 domain"/>
    <property type="match status" value="1"/>
</dbReference>
<feature type="repeat" description="WD" evidence="3">
    <location>
        <begin position="368"/>
        <end position="409"/>
    </location>
</feature>
<organism evidence="6 7">
    <name type="scientific">Tilletiopsis washingtonensis</name>
    <dbReference type="NCBI Taxonomy" id="58919"/>
    <lineage>
        <taxon>Eukaryota</taxon>
        <taxon>Fungi</taxon>
        <taxon>Dikarya</taxon>
        <taxon>Basidiomycota</taxon>
        <taxon>Ustilaginomycotina</taxon>
        <taxon>Exobasidiomycetes</taxon>
        <taxon>Entylomatales</taxon>
        <taxon>Entylomatales incertae sedis</taxon>
        <taxon>Tilletiopsis</taxon>
    </lineage>
</organism>
<dbReference type="CDD" id="cd00200">
    <property type="entry name" value="WD40"/>
    <property type="match status" value="1"/>
</dbReference>
<dbReference type="InterPro" id="IPR015943">
    <property type="entry name" value="WD40/YVTN_repeat-like_dom_sf"/>
</dbReference>
<feature type="region of interest" description="Disordered" evidence="4">
    <location>
        <begin position="1"/>
        <end position="29"/>
    </location>
</feature>
<dbReference type="PROSITE" id="PS50082">
    <property type="entry name" value="WD_REPEATS_2"/>
    <property type="match status" value="5"/>
</dbReference>
<dbReference type="AlphaFoldDB" id="A0A316Z0I8"/>
<dbReference type="FunFam" id="2.130.10.10:FF:001211">
    <property type="entry name" value="CBN-PRP-4 protein"/>
    <property type="match status" value="1"/>
</dbReference>
<dbReference type="InterPro" id="IPR019775">
    <property type="entry name" value="WD40_repeat_CS"/>
</dbReference>
<sequence>MADMNLDDVPFAGGIDADELDTQPAPGFDASISRARDADAALVAALESRKTARSLAVPTDDAKVRQRLRQLGQPITLFGERRPDRRERLREELVKEGQRREQEGEEAESVVSEESEEEEQEEEFFTEGTDALLRARQSIARTSLVAAKARVARQRVEATVPLSRIVAQRKALFEPLKQFTSLGSQIGDTRPISVVRFSPGTSTPEGSGRLLAAGSWSGSVKLWEVPAAKERATLRGHTEKVGGIAWHPQATKGLDASAANLVTGAGDATVQLWSLTSDRPLATLKGHEARVARTAWHPSGAYVASASFDGTWRLWDVEKQNELLLQEGHSKEVYAIDFQDDGALVASGGLDAIGRVWDLRTGRTAMVLDGHAREILSIDFAPNGFQVATASGDDTVRVWDMRALRSISTIPAHRSSVADVRFFRAADEGAAARGSMPDEDKEANGDAKARGENGDAPAAGATLQLPRSGMYLATAGYDGFVRVWSADDFACLRSLSGDAGKVMSVDISPDGKYLASGEWGRTWKLWGVL</sequence>
<keyword evidence="2" id="KW-0677">Repeat</keyword>
<dbReference type="GO" id="GO:0017070">
    <property type="term" value="F:U6 snRNA binding"/>
    <property type="evidence" value="ECO:0007669"/>
    <property type="project" value="TreeGrafter"/>
</dbReference>
<feature type="repeat" description="WD" evidence="3">
    <location>
        <begin position="495"/>
        <end position="529"/>
    </location>
</feature>
<evidence type="ECO:0000256" key="4">
    <source>
        <dbReference type="SAM" id="MobiDB-lite"/>
    </source>
</evidence>
<feature type="repeat" description="WD" evidence="3">
    <location>
        <begin position="234"/>
        <end position="283"/>
    </location>
</feature>
<dbReference type="GO" id="GO:0030621">
    <property type="term" value="F:U4 snRNA binding"/>
    <property type="evidence" value="ECO:0007669"/>
    <property type="project" value="TreeGrafter"/>
</dbReference>
<proteinExistence type="predicted"/>
<dbReference type="SUPFAM" id="SSF158230">
    <property type="entry name" value="PRP4-like"/>
    <property type="match status" value="1"/>
</dbReference>
<dbReference type="OrthoDB" id="540662at2759"/>
<feature type="repeat" description="WD" evidence="3">
    <location>
        <begin position="284"/>
        <end position="325"/>
    </location>
</feature>
<name>A0A316Z0I8_9BASI</name>
<dbReference type="InterPro" id="IPR020472">
    <property type="entry name" value="WD40_PAC1"/>
</dbReference>
<dbReference type="GO" id="GO:0046540">
    <property type="term" value="C:U4/U6 x U5 tri-snRNP complex"/>
    <property type="evidence" value="ECO:0007669"/>
    <property type="project" value="TreeGrafter"/>
</dbReference>
<accession>A0A316Z0I8</accession>
<dbReference type="Proteomes" id="UP000245946">
    <property type="component" value="Unassembled WGS sequence"/>
</dbReference>
<feature type="compositionally biased region" description="Acidic residues" evidence="4">
    <location>
        <begin position="103"/>
        <end position="125"/>
    </location>
</feature>
<dbReference type="SMART" id="SM00500">
    <property type="entry name" value="SFM"/>
    <property type="match status" value="1"/>
</dbReference>
<dbReference type="PANTHER" id="PTHR19846">
    <property type="entry name" value="WD40 REPEAT PROTEIN"/>
    <property type="match status" value="1"/>
</dbReference>
<dbReference type="SUPFAM" id="SSF50978">
    <property type="entry name" value="WD40 repeat-like"/>
    <property type="match status" value="1"/>
</dbReference>
<keyword evidence="1 3" id="KW-0853">WD repeat</keyword>
<evidence type="ECO:0000259" key="5">
    <source>
        <dbReference type="SMART" id="SM00500"/>
    </source>
</evidence>
<dbReference type="GO" id="GO:0000398">
    <property type="term" value="P:mRNA splicing, via spliceosome"/>
    <property type="evidence" value="ECO:0007669"/>
    <property type="project" value="TreeGrafter"/>
</dbReference>